<sequence length="248" mass="25911">MVNCPNCNHANPDDAVTCEACFTALPTLQSCPRCGAPVLSDANFCGQCGHNLQAAPSIAPLPAPSPVAAPPPLPAPPAHPDSDEEITDLTQPIGASLFPVNPEIEPIGSLGDPAEPPTALVGATPEAAPIPGAVTQLQRTIARLVHVHSGAVVMLPENLSLIHLGKPNDRVPPDIDVSGFPHAEVVSRIHADIRVEGDAHYLEDTGSANGTYVNGLFLAPGNRHRLRPGDRIALGKHDLVSFWFQLGS</sequence>
<evidence type="ECO:0000313" key="4">
    <source>
        <dbReference type="Proteomes" id="UP001604335"/>
    </source>
</evidence>
<keyword evidence="4" id="KW-1185">Reference proteome</keyword>
<dbReference type="PROSITE" id="PS50006">
    <property type="entry name" value="FHA_DOMAIN"/>
    <property type="match status" value="1"/>
</dbReference>
<gene>
    <name evidence="3" type="ORF">VPK24_12945</name>
</gene>
<dbReference type="InterPro" id="IPR000253">
    <property type="entry name" value="FHA_dom"/>
</dbReference>
<protein>
    <submittedName>
        <fullName evidence="3">FHA domain-containing protein</fullName>
    </submittedName>
</protein>
<dbReference type="InterPro" id="IPR025874">
    <property type="entry name" value="DZR"/>
</dbReference>
<comment type="caution">
    <text evidence="3">The sequence shown here is derived from an EMBL/GenBank/DDBJ whole genome shotgun (WGS) entry which is preliminary data.</text>
</comment>
<feature type="compositionally biased region" description="Pro residues" evidence="1">
    <location>
        <begin position="61"/>
        <end position="79"/>
    </location>
</feature>
<organism evidence="3 4">
    <name type="scientific">Limnothrix redekei LRLZ20PSL1</name>
    <dbReference type="NCBI Taxonomy" id="3112953"/>
    <lineage>
        <taxon>Bacteria</taxon>
        <taxon>Bacillati</taxon>
        <taxon>Cyanobacteriota</taxon>
        <taxon>Cyanophyceae</taxon>
        <taxon>Pseudanabaenales</taxon>
        <taxon>Pseudanabaenaceae</taxon>
        <taxon>Limnothrix</taxon>
    </lineage>
</organism>
<dbReference type="SUPFAM" id="SSF49879">
    <property type="entry name" value="SMAD/FHA domain"/>
    <property type="match status" value="1"/>
</dbReference>
<accession>A0ABW7CFC0</accession>
<reference evidence="4" key="1">
    <citation type="journal article" date="2024" name="Algal Res.">
        <title>Biochemical, toxicological and genomic investigation of a high-biomass producing Limnothrix strain isolated from Italian shallow drinking water reservoir.</title>
        <authorList>
            <person name="Simonazzi M."/>
            <person name="Shishido T.K."/>
            <person name="Delbaje E."/>
            <person name="Wahlsten M."/>
            <person name="Fewer D.P."/>
            <person name="Sivonen K."/>
            <person name="Pezzolesi L."/>
            <person name="Pistocchi R."/>
        </authorList>
    </citation>
    <scope>NUCLEOTIDE SEQUENCE [LARGE SCALE GENOMIC DNA]</scope>
    <source>
        <strain evidence="4">LRLZ20PSL1</strain>
    </source>
</reference>
<dbReference type="Pfam" id="PF12773">
    <property type="entry name" value="DZR"/>
    <property type="match status" value="1"/>
</dbReference>
<dbReference type="CDD" id="cd00060">
    <property type="entry name" value="FHA"/>
    <property type="match status" value="1"/>
</dbReference>
<feature type="region of interest" description="Disordered" evidence="1">
    <location>
        <begin position="61"/>
        <end position="86"/>
    </location>
</feature>
<dbReference type="Gene3D" id="2.60.200.20">
    <property type="match status" value="1"/>
</dbReference>
<evidence type="ECO:0000259" key="2">
    <source>
        <dbReference type="PROSITE" id="PS50006"/>
    </source>
</evidence>
<dbReference type="Proteomes" id="UP001604335">
    <property type="component" value="Unassembled WGS sequence"/>
</dbReference>
<dbReference type="RefSeq" id="WP_393013971.1">
    <property type="nucleotide sequence ID" value="NZ_JAZAQF010000078.1"/>
</dbReference>
<name>A0ABW7CFC0_9CYAN</name>
<dbReference type="SMART" id="SM00240">
    <property type="entry name" value="FHA"/>
    <property type="match status" value="1"/>
</dbReference>
<evidence type="ECO:0000256" key="1">
    <source>
        <dbReference type="SAM" id="MobiDB-lite"/>
    </source>
</evidence>
<evidence type="ECO:0000313" key="3">
    <source>
        <dbReference type="EMBL" id="MFG3818551.1"/>
    </source>
</evidence>
<proteinExistence type="predicted"/>
<feature type="domain" description="FHA" evidence="2">
    <location>
        <begin position="162"/>
        <end position="218"/>
    </location>
</feature>
<dbReference type="InterPro" id="IPR008984">
    <property type="entry name" value="SMAD_FHA_dom_sf"/>
</dbReference>
<dbReference type="EMBL" id="JAZAQF010000078">
    <property type="protein sequence ID" value="MFG3818551.1"/>
    <property type="molecule type" value="Genomic_DNA"/>
</dbReference>
<dbReference type="Pfam" id="PF00498">
    <property type="entry name" value="FHA"/>
    <property type="match status" value="1"/>
</dbReference>